<comment type="caution">
    <text evidence="3">The sequence shown here is derived from an EMBL/GenBank/DDBJ whole genome shotgun (WGS) entry which is preliminary data.</text>
</comment>
<evidence type="ECO:0000256" key="1">
    <source>
        <dbReference type="SAM" id="Phobius"/>
    </source>
</evidence>
<evidence type="ECO:0000313" key="4">
    <source>
        <dbReference type="Proteomes" id="UP000315010"/>
    </source>
</evidence>
<feature type="transmembrane region" description="Helical" evidence="1">
    <location>
        <begin position="148"/>
        <end position="169"/>
    </location>
</feature>
<evidence type="ECO:0000313" key="3">
    <source>
        <dbReference type="EMBL" id="TWT79857.1"/>
    </source>
</evidence>
<dbReference type="Gene3D" id="3.40.250.10">
    <property type="entry name" value="Rhodanese-like domain"/>
    <property type="match status" value="1"/>
</dbReference>
<dbReference type="SUPFAM" id="SSF52821">
    <property type="entry name" value="Rhodanese/Cell cycle control phosphatase"/>
    <property type="match status" value="1"/>
</dbReference>
<keyword evidence="1" id="KW-0472">Membrane</keyword>
<dbReference type="EMBL" id="SJPJ01000001">
    <property type="protein sequence ID" value="TWT79857.1"/>
    <property type="molecule type" value="Genomic_DNA"/>
</dbReference>
<dbReference type="CDD" id="cd00158">
    <property type="entry name" value="RHOD"/>
    <property type="match status" value="1"/>
</dbReference>
<sequence>MSNLKTVTVNELANREANGGVELIDVRTPVEFRSLHAECARNHPLDSLDPHAIMGSRTMNTDDPLYVICKSGGRSLKGCKKFLDAGFTNVINVEGGTSAWDRAGLAVVRGKKSMSLERQTRITVGLIILVSGILALTVHPIFAGLAALMGAGLAFAGITDSCMMGMMLARMPWNQVGTETQACAVE</sequence>
<dbReference type="InterPro" id="IPR001763">
    <property type="entry name" value="Rhodanese-like_dom"/>
</dbReference>
<dbReference type="OrthoDB" id="9800872at2"/>
<dbReference type="Gene3D" id="6.10.140.1340">
    <property type="match status" value="1"/>
</dbReference>
<gene>
    <name evidence="3" type="primary">ygaP</name>
    <name evidence="3" type="ORF">CA13_12640</name>
</gene>
<dbReference type="Pfam" id="PF11127">
    <property type="entry name" value="YgaP-like_TM"/>
    <property type="match status" value="1"/>
</dbReference>
<reference evidence="3 4" key="1">
    <citation type="submission" date="2019-02" db="EMBL/GenBank/DDBJ databases">
        <title>Deep-cultivation of Planctomycetes and their phenomic and genomic characterization uncovers novel biology.</title>
        <authorList>
            <person name="Wiegand S."/>
            <person name="Jogler M."/>
            <person name="Boedeker C."/>
            <person name="Pinto D."/>
            <person name="Vollmers J."/>
            <person name="Rivas-Marin E."/>
            <person name="Kohn T."/>
            <person name="Peeters S.H."/>
            <person name="Heuer A."/>
            <person name="Rast P."/>
            <person name="Oberbeckmann S."/>
            <person name="Bunk B."/>
            <person name="Jeske O."/>
            <person name="Meyerdierks A."/>
            <person name="Storesund J.E."/>
            <person name="Kallscheuer N."/>
            <person name="Luecker S."/>
            <person name="Lage O.M."/>
            <person name="Pohl T."/>
            <person name="Merkel B.J."/>
            <person name="Hornburger P."/>
            <person name="Mueller R.-W."/>
            <person name="Bruemmer F."/>
            <person name="Labrenz M."/>
            <person name="Spormann A.M."/>
            <person name="Op Den Camp H."/>
            <person name="Overmann J."/>
            <person name="Amann R."/>
            <person name="Jetten M.S.M."/>
            <person name="Mascher T."/>
            <person name="Medema M.H."/>
            <person name="Devos D.P."/>
            <person name="Kaster A.-K."/>
            <person name="Ovreas L."/>
            <person name="Rohde M."/>
            <person name="Galperin M.Y."/>
            <person name="Jogler C."/>
        </authorList>
    </citation>
    <scope>NUCLEOTIDE SEQUENCE [LARGE SCALE GENOMIC DNA]</scope>
    <source>
        <strain evidence="3 4">CA13</strain>
    </source>
</reference>
<dbReference type="PANTHER" id="PTHR45431:SF3">
    <property type="entry name" value="RHODANESE-LIKE DOMAIN-CONTAINING PROTEIN 15, CHLOROPLASTIC"/>
    <property type="match status" value="1"/>
</dbReference>
<protein>
    <submittedName>
        <fullName evidence="3">Inner membrane protein YgaP</fullName>
    </submittedName>
</protein>
<dbReference type="InterPro" id="IPR052367">
    <property type="entry name" value="Thiosulfate_ST/Rhodanese-like"/>
</dbReference>
<dbReference type="PROSITE" id="PS50206">
    <property type="entry name" value="RHODANESE_3"/>
    <property type="match status" value="1"/>
</dbReference>
<name>A0A5C5YZ18_9BACT</name>
<dbReference type="Proteomes" id="UP000315010">
    <property type="component" value="Unassembled WGS sequence"/>
</dbReference>
<dbReference type="SMART" id="SM00450">
    <property type="entry name" value="RHOD"/>
    <property type="match status" value="1"/>
</dbReference>
<keyword evidence="1" id="KW-0812">Transmembrane</keyword>
<keyword evidence="1" id="KW-1133">Transmembrane helix</keyword>
<keyword evidence="4" id="KW-1185">Reference proteome</keyword>
<feature type="transmembrane region" description="Helical" evidence="1">
    <location>
        <begin position="122"/>
        <end position="142"/>
    </location>
</feature>
<organism evidence="3 4">
    <name type="scientific">Novipirellula herctigrandis</name>
    <dbReference type="NCBI Taxonomy" id="2527986"/>
    <lineage>
        <taxon>Bacteria</taxon>
        <taxon>Pseudomonadati</taxon>
        <taxon>Planctomycetota</taxon>
        <taxon>Planctomycetia</taxon>
        <taxon>Pirellulales</taxon>
        <taxon>Pirellulaceae</taxon>
        <taxon>Novipirellula</taxon>
    </lineage>
</organism>
<accession>A0A5C5YZ18</accession>
<evidence type="ECO:0000259" key="2">
    <source>
        <dbReference type="PROSITE" id="PS50206"/>
    </source>
</evidence>
<dbReference type="PANTHER" id="PTHR45431">
    <property type="entry name" value="RHODANESE-LIKE DOMAIN-CONTAINING PROTEIN 15, CHLOROPLASTIC"/>
    <property type="match status" value="1"/>
</dbReference>
<dbReference type="Pfam" id="PF00581">
    <property type="entry name" value="Rhodanese"/>
    <property type="match status" value="1"/>
</dbReference>
<dbReference type="AlphaFoldDB" id="A0A5C5YZ18"/>
<feature type="domain" description="Rhodanese" evidence="2">
    <location>
        <begin position="17"/>
        <end position="109"/>
    </location>
</feature>
<dbReference type="InterPro" id="IPR036873">
    <property type="entry name" value="Rhodanese-like_dom_sf"/>
</dbReference>
<dbReference type="InterPro" id="IPR021309">
    <property type="entry name" value="YgaP-like_TM"/>
</dbReference>
<proteinExistence type="predicted"/>